<organism evidence="10 11">
    <name type="scientific">Planococcus salinus</name>
    <dbReference type="NCBI Taxonomy" id="1848460"/>
    <lineage>
        <taxon>Bacteria</taxon>
        <taxon>Bacillati</taxon>
        <taxon>Bacillota</taxon>
        <taxon>Bacilli</taxon>
        <taxon>Bacillales</taxon>
        <taxon>Caryophanaceae</taxon>
        <taxon>Planococcus</taxon>
    </lineage>
</organism>
<dbReference type="EC" id="2.7.7.77" evidence="8"/>
<keyword evidence="3 8" id="KW-0479">Metal-binding</keyword>
<evidence type="ECO:0000313" key="11">
    <source>
        <dbReference type="Proteomes" id="UP000275473"/>
    </source>
</evidence>
<dbReference type="InterPro" id="IPR013482">
    <property type="entry name" value="Molybde_CF_guanTrfase"/>
</dbReference>
<feature type="binding site" evidence="8">
    <location>
        <position position="97"/>
    </location>
    <ligand>
        <name>Mg(2+)</name>
        <dbReference type="ChEBI" id="CHEBI:18420"/>
    </ligand>
</feature>
<evidence type="ECO:0000256" key="3">
    <source>
        <dbReference type="ARBA" id="ARBA00022723"/>
    </source>
</evidence>
<dbReference type="Proteomes" id="UP000275473">
    <property type="component" value="Unassembled WGS sequence"/>
</dbReference>
<dbReference type="Pfam" id="PF12804">
    <property type="entry name" value="NTP_transf_3"/>
    <property type="match status" value="1"/>
</dbReference>
<keyword evidence="6 8" id="KW-0342">GTP-binding</keyword>
<keyword evidence="10" id="KW-0548">Nucleotidyltransferase</keyword>
<dbReference type="CDD" id="cd02503">
    <property type="entry name" value="MobA"/>
    <property type="match status" value="1"/>
</dbReference>
<keyword evidence="11" id="KW-1185">Reference proteome</keyword>
<dbReference type="InterPro" id="IPR029044">
    <property type="entry name" value="Nucleotide-diphossugar_trans"/>
</dbReference>
<evidence type="ECO:0000313" key="10">
    <source>
        <dbReference type="EMBL" id="RNF41160.1"/>
    </source>
</evidence>
<dbReference type="GO" id="GO:0006777">
    <property type="term" value="P:Mo-molybdopterin cofactor biosynthetic process"/>
    <property type="evidence" value="ECO:0007669"/>
    <property type="project" value="UniProtKB-KW"/>
</dbReference>
<dbReference type="GO" id="GO:0005525">
    <property type="term" value="F:GTP binding"/>
    <property type="evidence" value="ECO:0007669"/>
    <property type="project" value="UniProtKB-UniRule"/>
</dbReference>
<evidence type="ECO:0000256" key="1">
    <source>
        <dbReference type="ARBA" id="ARBA00022490"/>
    </source>
</evidence>
<protein>
    <recommendedName>
        <fullName evidence="8">Probable molybdenum cofactor guanylyltransferase</fullName>
        <shortName evidence="8">MoCo guanylyltransferase</shortName>
        <ecNumber evidence="8">2.7.7.77</ecNumber>
    </recommendedName>
    <alternativeName>
        <fullName evidence="8">GTP:molybdopterin guanylyltransferase</fullName>
    </alternativeName>
    <alternativeName>
        <fullName evidence="8">Mo-MPT guanylyltransferase</fullName>
    </alternativeName>
    <alternativeName>
        <fullName evidence="8">Molybdopterin guanylyltransferase</fullName>
    </alternativeName>
    <alternativeName>
        <fullName evidence="8">Molybdopterin-guanine dinucleotide synthase</fullName>
        <shortName evidence="8">MGD synthase</shortName>
    </alternativeName>
</protein>
<evidence type="ECO:0000256" key="7">
    <source>
        <dbReference type="ARBA" id="ARBA00023150"/>
    </source>
</evidence>
<keyword evidence="1 8" id="KW-0963">Cytoplasm</keyword>
<dbReference type="SUPFAM" id="SSF53448">
    <property type="entry name" value="Nucleotide-diphospho-sugar transferases"/>
    <property type="match status" value="1"/>
</dbReference>
<feature type="binding site" evidence="8">
    <location>
        <begin position="8"/>
        <end position="10"/>
    </location>
    <ligand>
        <name>GTP</name>
        <dbReference type="ChEBI" id="CHEBI:37565"/>
    </ligand>
</feature>
<dbReference type="EMBL" id="RIAX01000001">
    <property type="protein sequence ID" value="RNF41160.1"/>
    <property type="molecule type" value="Genomic_DNA"/>
</dbReference>
<keyword evidence="4 8" id="KW-0547">Nucleotide-binding</keyword>
<feature type="binding site" evidence="8">
    <location>
        <position position="20"/>
    </location>
    <ligand>
        <name>GTP</name>
        <dbReference type="ChEBI" id="CHEBI:37565"/>
    </ligand>
</feature>
<comment type="cofactor">
    <cofactor evidence="8">
        <name>Mg(2+)</name>
        <dbReference type="ChEBI" id="CHEBI:18420"/>
    </cofactor>
</comment>
<evidence type="ECO:0000256" key="6">
    <source>
        <dbReference type="ARBA" id="ARBA00023134"/>
    </source>
</evidence>
<evidence type="ECO:0000256" key="8">
    <source>
        <dbReference type="HAMAP-Rule" id="MF_00316"/>
    </source>
</evidence>
<evidence type="ECO:0000256" key="2">
    <source>
        <dbReference type="ARBA" id="ARBA00022679"/>
    </source>
</evidence>
<dbReference type="GO" id="GO:0005737">
    <property type="term" value="C:cytoplasm"/>
    <property type="evidence" value="ECO:0007669"/>
    <property type="project" value="UniProtKB-SubCell"/>
</dbReference>
<name>A0A3M8PE88_9BACL</name>
<dbReference type="AlphaFoldDB" id="A0A3M8PE88"/>
<comment type="subcellular location">
    <subcellularLocation>
        <location evidence="8">Cytoplasm</location>
    </subcellularLocation>
</comment>
<dbReference type="HAMAP" id="MF_00316">
    <property type="entry name" value="MobA"/>
    <property type="match status" value="1"/>
</dbReference>
<dbReference type="Gene3D" id="3.90.550.10">
    <property type="entry name" value="Spore Coat Polysaccharide Biosynthesis Protein SpsA, Chain A"/>
    <property type="match status" value="1"/>
</dbReference>
<comment type="caution">
    <text evidence="10">The sequence shown here is derived from an EMBL/GenBank/DDBJ whole genome shotgun (WGS) entry which is preliminary data.</text>
</comment>
<dbReference type="PANTHER" id="PTHR19136:SF81">
    <property type="entry name" value="MOLYBDENUM COFACTOR GUANYLYLTRANSFERASE"/>
    <property type="match status" value="1"/>
</dbReference>
<dbReference type="PANTHER" id="PTHR19136">
    <property type="entry name" value="MOLYBDENUM COFACTOR GUANYLYLTRANSFERASE"/>
    <property type="match status" value="1"/>
</dbReference>
<keyword evidence="2 8" id="KW-0808">Transferase</keyword>
<dbReference type="InterPro" id="IPR025877">
    <property type="entry name" value="MobA-like_NTP_Trfase"/>
</dbReference>
<gene>
    <name evidence="8" type="primary">mobA</name>
    <name evidence="10" type="ORF">EEX84_02090</name>
</gene>
<keyword evidence="7 8" id="KW-0501">Molybdenum cofactor biosynthesis</keyword>
<reference evidence="10 11" key="1">
    <citation type="journal article" date="2018" name="Int. J. Syst. Evol. Microbiol.">
        <title>Planococcus salinus sp. nov., a moderately halophilic bacterium isolated from a saline-alkali soil.</title>
        <authorList>
            <person name="Gan L."/>
        </authorList>
    </citation>
    <scope>NUCLEOTIDE SEQUENCE [LARGE SCALE GENOMIC DNA]</scope>
    <source>
        <strain evidence="10 11">LCB217</strain>
    </source>
</reference>
<comment type="caution">
    <text evidence="8">Lacks conserved residue(s) required for the propagation of feature annotation.</text>
</comment>
<keyword evidence="5 8" id="KW-0460">Magnesium</keyword>
<dbReference type="GO" id="GO:0061603">
    <property type="term" value="F:molybdenum cofactor guanylyltransferase activity"/>
    <property type="evidence" value="ECO:0007669"/>
    <property type="project" value="UniProtKB-EC"/>
</dbReference>
<comment type="catalytic activity">
    <reaction evidence="8">
        <text>Mo-molybdopterin + GTP + H(+) = Mo-molybdopterin guanine dinucleotide + diphosphate</text>
        <dbReference type="Rhea" id="RHEA:34243"/>
        <dbReference type="ChEBI" id="CHEBI:15378"/>
        <dbReference type="ChEBI" id="CHEBI:33019"/>
        <dbReference type="ChEBI" id="CHEBI:37565"/>
        <dbReference type="ChEBI" id="CHEBI:71302"/>
        <dbReference type="ChEBI" id="CHEBI:71310"/>
        <dbReference type="EC" id="2.7.7.77"/>
    </reaction>
</comment>
<accession>A0A3M8PE88</accession>
<comment type="similarity">
    <text evidence="8">Belongs to the MobA family.</text>
</comment>
<comment type="function">
    <text evidence="8">Transfers a GMP moiety from GTP to Mo-molybdopterin (Mo-MPT) cofactor (Moco or molybdenum cofactor) to form Mo-molybdopterin guanine dinucleotide (Mo-MGD) cofactor.</text>
</comment>
<feature type="domain" description="MobA-like NTP transferase" evidence="9">
    <location>
        <begin position="5"/>
        <end position="159"/>
    </location>
</feature>
<comment type="domain">
    <text evidence="8">The N-terminal domain determines nucleotide recognition and specific binding, while the C-terminal domain determines the specific binding to the target protein.</text>
</comment>
<dbReference type="OrthoDB" id="9788394at2"/>
<evidence type="ECO:0000256" key="4">
    <source>
        <dbReference type="ARBA" id="ARBA00022741"/>
    </source>
</evidence>
<feature type="binding site" evidence="8">
    <location>
        <position position="97"/>
    </location>
    <ligand>
        <name>GTP</name>
        <dbReference type="ChEBI" id="CHEBI:37565"/>
    </ligand>
</feature>
<evidence type="ECO:0000259" key="9">
    <source>
        <dbReference type="Pfam" id="PF12804"/>
    </source>
</evidence>
<feature type="binding site" evidence="8">
    <location>
        <position position="66"/>
    </location>
    <ligand>
        <name>GTP</name>
        <dbReference type="ChEBI" id="CHEBI:37565"/>
    </ligand>
</feature>
<dbReference type="GO" id="GO:0046872">
    <property type="term" value="F:metal ion binding"/>
    <property type="evidence" value="ECO:0007669"/>
    <property type="project" value="UniProtKB-KW"/>
</dbReference>
<proteinExistence type="inferred from homology"/>
<dbReference type="RefSeq" id="WP_123163908.1">
    <property type="nucleotide sequence ID" value="NZ_RIAX01000001.1"/>
</dbReference>
<evidence type="ECO:0000256" key="5">
    <source>
        <dbReference type="ARBA" id="ARBA00022842"/>
    </source>
</evidence>
<sequence>MKTIGILLAGGQSRRYGSPKAFAVLEGKYFYERAYEALTAVSDHVVVVSRPELISDFRAGMDVITDLPSVAGKGPLAGIYTAMSERPAECYVVLPCDMPYIGQKELTVFMQLSNNAADITAVRTDSERIPLFSRWNGNMKELLERELDDGQLGVMSFLKKVTTDWMDASRIHPDKHIFRNINTSD</sequence>